<protein>
    <submittedName>
        <fullName evidence="2">Sec protein like retinal binding protein</fullName>
    </submittedName>
</protein>
<evidence type="ECO:0000313" key="2">
    <source>
        <dbReference type="EMBL" id="CDW58454.1"/>
    </source>
</evidence>
<accession>A0A077ZF33</accession>
<dbReference type="PROSITE" id="PS50191">
    <property type="entry name" value="CRAL_TRIO"/>
    <property type="match status" value="1"/>
</dbReference>
<evidence type="ECO:0000313" key="3">
    <source>
        <dbReference type="Proteomes" id="UP000030665"/>
    </source>
</evidence>
<dbReference type="PANTHER" id="PTHR23324:SF83">
    <property type="entry name" value="SEC14-LIKE PROTEIN 2"/>
    <property type="match status" value="1"/>
</dbReference>
<dbReference type="GO" id="GO:0005737">
    <property type="term" value="C:cytoplasm"/>
    <property type="evidence" value="ECO:0007669"/>
    <property type="project" value="TreeGrafter"/>
</dbReference>
<dbReference type="CDD" id="cd00170">
    <property type="entry name" value="SEC14"/>
    <property type="match status" value="1"/>
</dbReference>
<dbReference type="InterPro" id="IPR001251">
    <property type="entry name" value="CRAL-TRIO_dom"/>
</dbReference>
<dbReference type="InterPro" id="IPR036598">
    <property type="entry name" value="GOLD_dom_sf"/>
</dbReference>
<dbReference type="Proteomes" id="UP000030665">
    <property type="component" value="Unassembled WGS sequence"/>
</dbReference>
<dbReference type="AlphaFoldDB" id="A0A077ZF33"/>
<dbReference type="InterPro" id="IPR051064">
    <property type="entry name" value="SEC14/CRAL-TRIO_domain"/>
</dbReference>
<organism evidence="2 3">
    <name type="scientific">Trichuris trichiura</name>
    <name type="common">Whipworm</name>
    <name type="synonym">Trichocephalus trichiurus</name>
    <dbReference type="NCBI Taxonomy" id="36087"/>
    <lineage>
        <taxon>Eukaryota</taxon>
        <taxon>Metazoa</taxon>
        <taxon>Ecdysozoa</taxon>
        <taxon>Nematoda</taxon>
        <taxon>Enoplea</taxon>
        <taxon>Dorylaimia</taxon>
        <taxon>Trichinellida</taxon>
        <taxon>Trichuridae</taxon>
        <taxon>Trichuris</taxon>
    </lineage>
</organism>
<dbReference type="Gene3D" id="2.60.120.680">
    <property type="entry name" value="GOLD domain"/>
    <property type="match status" value="1"/>
</dbReference>
<reference evidence="2" key="2">
    <citation type="submission" date="2014-03" db="EMBL/GenBank/DDBJ databases">
        <title>The whipworm genome and dual-species transcriptomics of an intimate host-pathogen interaction.</title>
        <authorList>
            <person name="Foth B.J."/>
            <person name="Tsai I.J."/>
            <person name="Reid A.J."/>
            <person name="Bancroft A.J."/>
            <person name="Nichol S."/>
            <person name="Tracey A."/>
            <person name="Holroyd N."/>
            <person name="Cotton J.A."/>
            <person name="Stanley E.J."/>
            <person name="Zarowiecki M."/>
            <person name="Liu J.Z."/>
            <person name="Huckvale T."/>
            <person name="Cooper P.J."/>
            <person name="Grencis R.K."/>
            <person name="Berriman M."/>
        </authorList>
    </citation>
    <scope>NUCLEOTIDE SEQUENCE [LARGE SCALE GENOMIC DNA]</scope>
</reference>
<keyword evidence="3" id="KW-1185">Reference proteome</keyword>
<gene>
    <name evidence="2" type="ORF">TTRE_0000677101</name>
</gene>
<dbReference type="InterPro" id="IPR036865">
    <property type="entry name" value="CRAL-TRIO_dom_sf"/>
</dbReference>
<reference evidence="2" key="1">
    <citation type="submission" date="2014-01" db="EMBL/GenBank/DDBJ databases">
        <authorList>
            <person name="Aslett M."/>
        </authorList>
    </citation>
    <scope>NUCLEOTIDE SEQUENCE</scope>
</reference>
<dbReference type="PANTHER" id="PTHR23324">
    <property type="entry name" value="SEC14 RELATED PROTEIN"/>
    <property type="match status" value="1"/>
</dbReference>
<dbReference type="SMART" id="SM00516">
    <property type="entry name" value="SEC14"/>
    <property type="match status" value="1"/>
</dbReference>
<sequence>MGLDSEKFMNQINQQFHKYFTRGDFGFDKEGRPVVYFPFGNIDPKGEKLCRNLGQEKVHLWFQRGCTVYQSIYVIDMQGISQKHLWKPGLEVFSQIVSCLEQHAPESLYRLYIINAPTIFNVFYQIVKPVLDENTRKKIRVLGCDYKAALLEDIAPEQLPAFYGGLCFGSNGDNKCSHAISYGGPVPKELHFNDTVRPSKLTAVTVNRQSEILIPLEVETDLATISWYVKSLSQNDVGFGIYYSPNGNTDKIEDMEMIAPYFRLLTCFVPEYGSVQVNRKGKCEVPFKRMFYLSNEFNILDFMRLNNKYSYFLSKHLEYNFSVAVVGTPSERGEAE</sequence>
<dbReference type="Gene3D" id="3.40.525.10">
    <property type="entry name" value="CRAL-TRIO lipid binding domain"/>
    <property type="match status" value="1"/>
</dbReference>
<dbReference type="STRING" id="36087.A0A077ZF33"/>
<dbReference type="Pfam" id="PF00650">
    <property type="entry name" value="CRAL_TRIO"/>
    <property type="match status" value="1"/>
</dbReference>
<dbReference type="EMBL" id="HG806341">
    <property type="protein sequence ID" value="CDW58454.1"/>
    <property type="molecule type" value="Genomic_DNA"/>
</dbReference>
<name>A0A077ZF33_TRITR</name>
<dbReference type="SUPFAM" id="SSF101576">
    <property type="entry name" value="Supernatant protein factor (SPF), C-terminal domain"/>
    <property type="match status" value="1"/>
</dbReference>
<feature type="domain" description="CRAL-TRIO" evidence="1">
    <location>
        <begin position="12"/>
        <end position="171"/>
    </location>
</feature>
<dbReference type="OrthoDB" id="1434354at2759"/>
<dbReference type="SUPFAM" id="SSF52087">
    <property type="entry name" value="CRAL/TRIO domain"/>
    <property type="match status" value="1"/>
</dbReference>
<evidence type="ECO:0000259" key="1">
    <source>
        <dbReference type="PROSITE" id="PS50191"/>
    </source>
</evidence>
<proteinExistence type="predicted"/>